<protein>
    <recommendedName>
        <fullName evidence="5">4-hydroxythreonine-4-phosphate dehydrogenase</fullName>
    </recommendedName>
</protein>
<evidence type="ECO:0000256" key="2">
    <source>
        <dbReference type="ARBA" id="ARBA00023002"/>
    </source>
</evidence>
<dbReference type="GO" id="GO:0051287">
    <property type="term" value="F:NAD binding"/>
    <property type="evidence" value="ECO:0007669"/>
    <property type="project" value="InterPro"/>
</dbReference>
<keyword evidence="3" id="KW-0520">NAD</keyword>
<dbReference type="GO" id="GO:0046872">
    <property type="term" value="F:metal ion binding"/>
    <property type="evidence" value="ECO:0007669"/>
    <property type="project" value="UniProtKB-KW"/>
</dbReference>
<reference evidence="4" key="1">
    <citation type="submission" date="2018-05" db="EMBL/GenBank/DDBJ databases">
        <authorList>
            <person name="Lanie J.A."/>
            <person name="Ng W.-L."/>
            <person name="Kazmierczak K.M."/>
            <person name="Andrzejewski T.M."/>
            <person name="Davidsen T.M."/>
            <person name="Wayne K.J."/>
            <person name="Tettelin H."/>
            <person name="Glass J.I."/>
            <person name="Rusch D."/>
            <person name="Podicherti R."/>
            <person name="Tsui H.-C.T."/>
            <person name="Winkler M.E."/>
        </authorList>
    </citation>
    <scope>NUCLEOTIDE SEQUENCE</scope>
</reference>
<evidence type="ECO:0000256" key="1">
    <source>
        <dbReference type="ARBA" id="ARBA00022723"/>
    </source>
</evidence>
<evidence type="ECO:0008006" key="5">
    <source>
        <dbReference type="Google" id="ProtNLM"/>
    </source>
</evidence>
<name>A0A382Q7N9_9ZZZZ</name>
<sequence length="247" mass="26424">MPLPALGLLLGDPSGIGPELCAKLLSDKDSLRENRFAVLGEPSVLENGCKIAGIELEIPQVNHVGEIPEGSFGLLKGPELNYGSVVVGHANEACGRYALDSFRRALGMCKSGDLDGFCFAPMNKESLRLGGNTHEDDLRFVADELEFKGYCCELNTTNDLWTSRVTSHVPLKDVAELITEEGIVDAVKMAHQTLLETGIKEPRIGVAALNPHAGDGGNFGKEEGEIIEPAVERVRKEGIGAFGPFPA</sequence>
<feature type="non-terminal residue" evidence="4">
    <location>
        <position position="247"/>
    </location>
</feature>
<dbReference type="GO" id="GO:0016491">
    <property type="term" value="F:oxidoreductase activity"/>
    <property type="evidence" value="ECO:0007669"/>
    <property type="project" value="UniProtKB-KW"/>
</dbReference>
<dbReference type="PANTHER" id="PTHR30004:SF3">
    <property type="entry name" value="4-HYDROXYTHREONINE-4-PHOSPHATE DEHYDROGENASE 2-RELATED"/>
    <property type="match status" value="1"/>
</dbReference>
<dbReference type="AlphaFoldDB" id="A0A382Q7N9"/>
<dbReference type="EMBL" id="UINC01112559">
    <property type="protein sequence ID" value="SVC81589.1"/>
    <property type="molecule type" value="Genomic_DNA"/>
</dbReference>
<accession>A0A382Q7N9</accession>
<organism evidence="4">
    <name type="scientific">marine metagenome</name>
    <dbReference type="NCBI Taxonomy" id="408172"/>
    <lineage>
        <taxon>unclassified sequences</taxon>
        <taxon>metagenomes</taxon>
        <taxon>ecological metagenomes</taxon>
    </lineage>
</organism>
<dbReference type="SUPFAM" id="SSF53659">
    <property type="entry name" value="Isocitrate/Isopropylmalate dehydrogenase-like"/>
    <property type="match status" value="1"/>
</dbReference>
<gene>
    <name evidence="4" type="ORF">METZ01_LOCUS334443</name>
</gene>
<dbReference type="Pfam" id="PF04166">
    <property type="entry name" value="PdxA"/>
    <property type="match status" value="1"/>
</dbReference>
<dbReference type="Gene3D" id="3.40.718.10">
    <property type="entry name" value="Isopropylmalate Dehydrogenase"/>
    <property type="match status" value="1"/>
</dbReference>
<dbReference type="InterPro" id="IPR005255">
    <property type="entry name" value="PdxA_fam"/>
</dbReference>
<evidence type="ECO:0000256" key="3">
    <source>
        <dbReference type="ARBA" id="ARBA00023027"/>
    </source>
</evidence>
<proteinExistence type="predicted"/>
<keyword evidence="2" id="KW-0560">Oxidoreductase</keyword>
<evidence type="ECO:0000313" key="4">
    <source>
        <dbReference type="EMBL" id="SVC81589.1"/>
    </source>
</evidence>
<dbReference type="PANTHER" id="PTHR30004">
    <property type="entry name" value="4-HYDROXYTHREONINE-4-PHOSPHATE DEHYDROGENASE"/>
    <property type="match status" value="1"/>
</dbReference>
<keyword evidence="1" id="KW-0479">Metal-binding</keyword>